<organism evidence="2">
    <name type="scientific">Rhizophora mucronata</name>
    <name type="common">Asiatic mangrove</name>
    <dbReference type="NCBI Taxonomy" id="61149"/>
    <lineage>
        <taxon>Eukaryota</taxon>
        <taxon>Viridiplantae</taxon>
        <taxon>Streptophyta</taxon>
        <taxon>Embryophyta</taxon>
        <taxon>Tracheophyta</taxon>
        <taxon>Spermatophyta</taxon>
        <taxon>Magnoliopsida</taxon>
        <taxon>eudicotyledons</taxon>
        <taxon>Gunneridae</taxon>
        <taxon>Pentapetalae</taxon>
        <taxon>rosids</taxon>
        <taxon>fabids</taxon>
        <taxon>Malpighiales</taxon>
        <taxon>Rhizophoraceae</taxon>
        <taxon>Rhizophora</taxon>
    </lineage>
</organism>
<protein>
    <submittedName>
        <fullName evidence="2">Uncharacterized protein</fullName>
    </submittedName>
</protein>
<keyword evidence="1" id="KW-0732">Signal</keyword>
<dbReference type="EMBL" id="GGEC01072965">
    <property type="protein sequence ID" value="MBX53449.1"/>
    <property type="molecule type" value="Transcribed_RNA"/>
</dbReference>
<dbReference type="AlphaFoldDB" id="A0A2P2PFK6"/>
<proteinExistence type="predicted"/>
<evidence type="ECO:0000256" key="1">
    <source>
        <dbReference type="SAM" id="SignalP"/>
    </source>
</evidence>
<name>A0A2P2PFK6_RHIMU</name>
<evidence type="ECO:0000313" key="2">
    <source>
        <dbReference type="EMBL" id="MBX53449.1"/>
    </source>
</evidence>
<feature type="signal peptide" evidence="1">
    <location>
        <begin position="1"/>
        <end position="18"/>
    </location>
</feature>
<feature type="chain" id="PRO_5015171338" evidence="1">
    <location>
        <begin position="19"/>
        <end position="39"/>
    </location>
</feature>
<accession>A0A2P2PFK6</accession>
<sequence length="39" mass="4597">MRMPLFAAKFFASISLWSMPFTPRNGKWTYYEDQCSNSS</sequence>
<reference evidence="2" key="1">
    <citation type="submission" date="2018-02" db="EMBL/GenBank/DDBJ databases">
        <title>Rhizophora mucronata_Transcriptome.</title>
        <authorList>
            <person name="Meera S.P."/>
            <person name="Sreeshan A."/>
            <person name="Augustine A."/>
        </authorList>
    </citation>
    <scope>NUCLEOTIDE SEQUENCE</scope>
    <source>
        <tissue evidence="2">Leaf</tissue>
    </source>
</reference>